<feature type="compositionally biased region" description="Gly residues" evidence="1">
    <location>
        <begin position="14"/>
        <end position="29"/>
    </location>
</feature>
<name>A0AAN9Y3Y6_9HEMI</name>
<dbReference type="EMBL" id="JBBCAQ010000022">
    <property type="protein sequence ID" value="KAK7591031.1"/>
    <property type="molecule type" value="Genomic_DNA"/>
</dbReference>
<feature type="compositionally biased region" description="Polar residues" evidence="1">
    <location>
        <begin position="30"/>
        <end position="44"/>
    </location>
</feature>
<feature type="region of interest" description="Disordered" evidence="1">
    <location>
        <begin position="105"/>
        <end position="154"/>
    </location>
</feature>
<gene>
    <name evidence="2" type="ORF">V9T40_002644</name>
</gene>
<feature type="compositionally biased region" description="Low complexity" evidence="1">
    <location>
        <begin position="1"/>
        <end position="13"/>
    </location>
</feature>
<proteinExistence type="predicted"/>
<sequence length="181" mass="19700">MDKSNSSRSQSNKSGGGSQPRGANYGSGGKSCNSQERPQQFVQETSRDTAVAADTRSYSNSSSKQRKLERYAPLFFNIVLNELKFRGAITCALVQITIINFETMDKGKGNSSYSQSNKSGGGSQSRSGNHGSSGKSSNTRGSSQQIVRELSNEMAKAAAPSYNEYRYLSQHTYDKFMGNDE</sequence>
<feature type="region of interest" description="Disordered" evidence="1">
    <location>
        <begin position="1"/>
        <end position="64"/>
    </location>
</feature>
<evidence type="ECO:0000313" key="3">
    <source>
        <dbReference type="Proteomes" id="UP001367676"/>
    </source>
</evidence>
<dbReference type="AlphaFoldDB" id="A0AAN9Y3Y6"/>
<organism evidence="2 3">
    <name type="scientific">Parthenolecanium corni</name>
    <dbReference type="NCBI Taxonomy" id="536013"/>
    <lineage>
        <taxon>Eukaryota</taxon>
        <taxon>Metazoa</taxon>
        <taxon>Ecdysozoa</taxon>
        <taxon>Arthropoda</taxon>
        <taxon>Hexapoda</taxon>
        <taxon>Insecta</taxon>
        <taxon>Pterygota</taxon>
        <taxon>Neoptera</taxon>
        <taxon>Paraneoptera</taxon>
        <taxon>Hemiptera</taxon>
        <taxon>Sternorrhyncha</taxon>
        <taxon>Coccoidea</taxon>
        <taxon>Coccidae</taxon>
        <taxon>Parthenolecanium</taxon>
    </lineage>
</organism>
<protein>
    <submittedName>
        <fullName evidence="2">Uncharacterized protein</fullName>
    </submittedName>
</protein>
<keyword evidence="3" id="KW-1185">Reference proteome</keyword>
<reference evidence="2 3" key="1">
    <citation type="submission" date="2024-03" db="EMBL/GenBank/DDBJ databases">
        <title>Adaptation during the transition from Ophiocordyceps entomopathogen to insect associate is accompanied by gene loss and intensified selection.</title>
        <authorList>
            <person name="Ward C.M."/>
            <person name="Onetto C.A."/>
            <person name="Borneman A.R."/>
        </authorList>
    </citation>
    <scope>NUCLEOTIDE SEQUENCE [LARGE SCALE GENOMIC DNA]</scope>
    <source>
        <strain evidence="2">AWRI1</strain>
        <tissue evidence="2">Single Adult Female</tissue>
    </source>
</reference>
<accession>A0AAN9Y3Y6</accession>
<dbReference type="Proteomes" id="UP001367676">
    <property type="component" value="Unassembled WGS sequence"/>
</dbReference>
<evidence type="ECO:0000256" key="1">
    <source>
        <dbReference type="SAM" id="MobiDB-lite"/>
    </source>
</evidence>
<comment type="caution">
    <text evidence="2">The sequence shown here is derived from an EMBL/GenBank/DDBJ whole genome shotgun (WGS) entry which is preliminary data.</text>
</comment>
<feature type="compositionally biased region" description="Low complexity" evidence="1">
    <location>
        <begin position="109"/>
        <end position="143"/>
    </location>
</feature>
<evidence type="ECO:0000313" key="2">
    <source>
        <dbReference type="EMBL" id="KAK7591031.1"/>
    </source>
</evidence>